<dbReference type="InterPro" id="IPR029063">
    <property type="entry name" value="SAM-dependent_MTases_sf"/>
</dbReference>
<proteinExistence type="predicted"/>
<dbReference type="EMBL" id="UINC01060180">
    <property type="protein sequence ID" value="SVB84416.1"/>
    <property type="molecule type" value="Genomic_DNA"/>
</dbReference>
<evidence type="ECO:0008006" key="2">
    <source>
        <dbReference type="Google" id="ProtNLM"/>
    </source>
</evidence>
<name>A0A382HAW9_9ZZZZ</name>
<reference evidence="1" key="1">
    <citation type="submission" date="2018-05" db="EMBL/GenBank/DDBJ databases">
        <authorList>
            <person name="Lanie J.A."/>
            <person name="Ng W.-L."/>
            <person name="Kazmierczak K.M."/>
            <person name="Andrzejewski T.M."/>
            <person name="Davidsen T.M."/>
            <person name="Wayne K.J."/>
            <person name="Tettelin H."/>
            <person name="Glass J.I."/>
            <person name="Rusch D."/>
            <person name="Podicherti R."/>
            <person name="Tsui H.-C.T."/>
            <person name="Winkler M.E."/>
        </authorList>
    </citation>
    <scope>NUCLEOTIDE SEQUENCE</scope>
</reference>
<dbReference type="AlphaFoldDB" id="A0A382HAW9"/>
<accession>A0A382HAW9</accession>
<sequence>MKYKKYFRKTSLKQKGIGKSFLNEIEKKKPKTFLEVGVFHGVTARNVCELLYKIHKNDFKYIGLDLFGESGENLSEAIPHTKFSNPFKSFYFKYIKKIDPYSIEAVNDLLKKFKDNVHLIKGNSNELLKKIDVSKVDYVFLDGGHHYNTVKNDLNNCIEVIENKGTVLCDDYNLSYAPGVKKAIDEFIDEHKVQSEILFDRFVKIEKK</sequence>
<gene>
    <name evidence="1" type="ORF">METZ01_LOCUS237270</name>
</gene>
<protein>
    <recommendedName>
        <fullName evidence="2">Methyltransferase domain-containing protein</fullName>
    </recommendedName>
</protein>
<dbReference type="Gene3D" id="3.40.50.150">
    <property type="entry name" value="Vaccinia Virus protein VP39"/>
    <property type="match status" value="1"/>
</dbReference>
<dbReference type="Pfam" id="PF13578">
    <property type="entry name" value="Methyltransf_24"/>
    <property type="match status" value="1"/>
</dbReference>
<organism evidence="1">
    <name type="scientific">marine metagenome</name>
    <dbReference type="NCBI Taxonomy" id="408172"/>
    <lineage>
        <taxon>unclassified sequences</taxon>
        <taxon>metagenomes</taxon>
        <taxon>ecological metagenomes</taxon>
    </lineage>
</organism>
<evidence type="ECO:0000313" key="1">
    <source>
        <dbReference type="EMBL" id="SVB84416.1"/>
    </source>
</evidence>
<dbReference type="SUPFAM" id="SSF53335">
    <property type="entry name" value="S-adenosyl-L-methionine-dependent methyltransferases"/>
    <property type="match status" value="1"/>
</dbReference>